<evidence type="ECO:0000313" key="13">
    <source>
        <dbReference type="Proteomes" id="UP000510821"/>
    </source>
</evidence>
<dbReference type="SUPFAM" id="SSF53738">
    <property type="entry name" value="Phosphoglucomutase, first 3 domains"/>
    <property type="match status" value="3"/>
</dbReference>
<dbReference type="PRINTS" id="PR00509">
    <property type="entry name" value="PGMPMM"/>
</dbReference>
<gene>
    <name evidence="12" type="ORF">Sv326_0195</name>
</gene>
<dbReference type="KEGG" id="flt:Sv326_0195"/>
<protein>
    <submittedName>
        <fullName evidence="12">Phosphoglucosamine mutase</fullName>
        <ecNumber evidence="12">5.4.2.10</ecNumber>
    </submittedName>
</protein>
<keyword evidence="4 7" id="KW-0479">Metal-binding</keyword>
<dbReference type="Gene3D" id="3.30.310.50">
    <property type="entry name" value="Alpha-D-phosphohexomutase, C-terminal domain"/>
    <property type="match status" value="1"/>
</dbReference>
<organism evidence="12 13">
    <name type="scientific">Fermentimicrarchaeum limneticum</name>
    <dbReference type="NCBI Taxonomy" id="2795018"/>
    <lineage>
        <taxon>Archaea</taxon>
        <taxon>Candidatus Micrarchaeota</taxon>
        <taxon>Candidatus Fermentimicrarchaeales</taxon>
        <taxon>Candidatus Fermentimicrarchaeaceae</taxon>
        <taxon>Candidatus Fermentimicrarchaeum</taxon>
    </lineage>
</organism>
<dbReference type="InterPro" id="IPR016066">
    <property type="entry name" value="A-D-PHexomutase_CS"/>
</dbReference>
<dbReference type="Gene3D" id="3.40.120.10">
    <property type="entry name" value="Alpha-D-Glucose-1,6-Bisphosphate, subunit A, domain 3"/>
    <property type="match status" value="3"/>
</dbReference>
<evidence type="ECO:0000256" key="7">
    <source>
        <dbReference type="RuleBase" id="RU004326"/>
    </source>
</evidence>
<accession>A0A7D5XJ26</accession>
<dbReference type="EMBL" id="CP058998">
    <property type="protein sequence ID" value="QLJ52370.1"/>
    <property type="molecule type" value="Genomic_DNA"/>
</dbReference>
<keyword evidence="5 7" id="KW-0460">Magnesium</keyword>
<comment type="similarity">
    <text evidence="2 7">Belongs to the phosphohexose mutase family.</text>
</comment>
<name>A0A7D5XJ26_FERL1</name>
<dbReference type="GO" id="GO:0008966">
    <property type="term" value="F:phosphoglucosamine mutase activity"/>
    <property type="evidence" value="ECO:0007669"/>
    <property type="project" value="UniProtKB-EC"/>
</dbReference>
<evidence type="ECO:0000256" key="5">
    <source>
        <dbReference type="ARBA" id="ARBA00022842"/>
    </source>
</evidence>
<evidence type="ECO:0000256" key="2">
    <source>
        <dbReference type="ARBA" id="ARBA00010231"/>
    </source>
</evidence>
<evidence type="ECO:0000256" key="3">
    <source>
        <dbReference type="ARBA" id="ARBA00022553"/>
    </source>
</evidence>
<feature type="domain" description="Alpha-D-phosphohexomutase alpha/beta/alpha" evidence="11">
    <location>
        <begin position="255"/>
        <end position="357"/>
    </location>
</feature>
<dbReference type="AlphaFoldDB" id="A0A7D5XJ26"/>
<feature type="domain" description="Alpha-D-phosphohexomutase alpha/beta/alpha" evidence="10">
    <location>
        <begin position="150"/>
        <end position="249"/>
    </location>
</feature>
<dbReference type="InterPro" id="IPR005843">
    <property type="entry name" value="A-D-PHexomutase_C"/>
</dbReference>
<proteinExistence type="inferred from homology"/>
<dbReference type="Pfam" id="PF00408">
    <property type="entry name" value="PGM_PMM_IV"/>
    <property type="match status" value="1"/>
</dbReference>
<evidence type="ECO:0000259" key="8">
    <source>
        <dbReference type="Pfam" id="PF00408"/>
    </source>
</evidence>
<keyword evidence="3" id="KW-0597">Phosphoprotein</keyword>
<dbReference type="SUPFAM" id="SSF55957">
    <property type="entry name" value="Phosphoglucomutase, C-terminal domain"/>
    <property type="match status" value="1"/>
</dbReference>
<dbReference type="InterPro" id="IPR005841">
    <property type="entry name" value="Alpha-D-phosphohexomutase_SF"/>
</dbReference>
<evidence type="ECO:0000259" key="11">
    <source>
        <dbReference type="Pfam" id="PF02880"/>
    </source>
</evidence>
<dbReference type="Pfam" id="PF02879">
    <property type="entry name" value="PGM_PMM_II"/>
    <property type="match status" value="1"/>
</dbReference>
<evidence type="ECO:0000259" key="9">
    <source>
        <dbReference type="Pfam" id="PF02878"/>
    </source>
</evidence>
<dbReference type="GO" id="GO:0000287">
    <property type="term" value="F:magnesium ion binding"/>
    <property type="evidence" value="ECO:0007669"/>
    <property type="project" value="InterPro"/>
</dbReference>
<sequence>MDVSFGTSGIRGIVNEGITPELALVLGEVITKKRGMKVVVGRDTRTSGAVLEGALISGINFLGGSALRLGVVSTPTTAIATRERGDSGVIITASHNPPQYNGFKFYNRFGEEIGRDEEREIENMIRARKVQHSEVGQAGESYEVHDAVERHIKLALSLVDGRIIERKKPKVVVDCGNGAASSIAPFLLREAGCRVITVNSEPSGIFSRSLEPNSESLQDACSVVRSTGADIGVGYDGDGDRAVVIDEKGEVLGLDEQLAMLSGYIAKDGGTVVSTFEASLAVREAVEKKGGKLLITEVGSRNVADLIRANGAVFGGEPCGEYIFPEEVMSPDGMLASLKFVEFMCSEGRLSKLRKNVRKYPMKRMKFSCSDRKGSMERIKERIEKEFRGEVNERDGVRVDFTGGWILVRASGTEPVIRLTCEHRNAGELEKVFRRAENIVRGGLQ</sequence>
<dbReference type="PROSITE" id="PS00710">
    <property type="entry name" value="PGM_PMM"/>
    <property type="match status" value="1"/>
</dbReference>
<reference evidence="13" key="1">
    <citation type="submission" date="2020-07" db="EMBL/GenBank/DDBJ databases">
        <title>Metabolic diversity and evolutionary history of the archaeal phylum ###Micrarchaeota### uncovered from a freshwater lake metagenome.</title>
        <authorList>
            <person name="Kadnikov V.V."/>
            <person name="Savvichev A.S."/>
            <person name="Mardanov A.V."/>
            <person name="Beletsky A.V."/>
            <person name="Chupakov A.V."/>
            <person name="Kokryatskaya N.M."/>
            <person name="Pimenov N.V."/>
            <person name="Ravin N.V."/>
        </authorList>
    </citation>
    <scope>NUCLEOTIDE SEQUENCE [LARGE SCALE GENOMIC DNA]</scope>
</reference>
<evidence type="ECO:0000259" key="10">
    <source>
        <dbReference type="Pfam" id="PF02879"/>
    </source>
</evidence>
<dbReference type="InterPro" id="IPR005846">
    <property type="entry name" value="A-D-PHexomutase_a/b/a-III"/>
</dbReference>
<dbReference type="InterPro" id="IPR005845">
    <property type="entry name" value="A-D-PHexomutase_a/b/a-II"/>
</dbReference>
<dbReference type="Proteomes" id="UP000510821">
    <property type="component" value="Chromosome"/>
</dbReference>
<dbReference type="InterPro" id="IPR016055">
    <property type="entry name" value="A-D-PHexomutase_a/b/a-I/II/III"/>
</dbReference>
<evidence type="ECO:0000313" key="12">
    <source>
        <dbReference type="EMBL" id="QLJ52370.1"/>
    </source>
</evidence>
<keyword evidence="6 12" id="KW-0413">Isomerase</keyword>
<dbReference type="PANTHER" id="PTHR43771">
    <property type="entry name" value="PHOSPHOMANNOMUTASE"/>
    <property type="match status" value="1"/>
</dbReference>
<feature type="domain" description="Alpha-D-phosphohexomutase alpha/beta/alpha" evidence="9">
    <location>
        <begin position="4"/>
        <end position="128"/>
    </location>
</feature>
<dbReference type="InterPro" id="IPR005844">
    <property type="entry name" value="A-D-PHexomutase_a/b/a-I"/>
</dbReference>
<evidence type="ECO:0000256" key="4">
    <source>
        <dbReference type="ARBA" id="ARBA00022723"/>
    </source>
</evidence>
<feature type="domain" description="Alpha-D-phosphohexomutase C-terminal" evidence="8">
    <location>
        <begin position="376"/>
        <end position="434"/>
    </location>
</feature>
<dbReference type="NCBIfam" id="TIGR03990">
    <property type="entry name" value="Arch_GlmM"/>
    <property type="match status" value="1"/>
</dbReference>
<dbReference type="CDD" id="cd03087">
    <property type="entry name" value="PGM_like1"/>
    <property type="match status" value="1"/>
</dbReference>
<evidence type="ECO:0000256" key="6">
    <source>
        <dbReference type="ARBA" id="ARBA00023235"/>
    </source>
</evidence>
<dbReference type="EC" id="5.4.2.10" evidence="12"/>
<dbReference type="GO" id="GO:0005975">
    <property type="term" value="P:carbohydrate metabolic process"/>
    <property type="evidence" value="ECO:0007669"/>
    <property type="project" value="InterPro"/>
</dbReference>
<dbReference type="Pfam" id="PF02880">
    <property type="entry name" value="PGM_PMM_III"/>
    <property type="match status" value="1"/>
</dbReference>
<dbReference type="InterPro" id="IPR024086">
    <property type="entry name" value="GlmM_arc-type"/>
</dbReference>
<dbReference type="Pfam" id="PF02878">
    <property type="entry name" value="PGM_PMM_I"/>
    <property type="match status" value="1"/>
</dbReference>
<dbReference type="PANTHER" id="PTHR43771:SF1">
    <property type="entry name" value="PHOSPHOMANNOMUTASE"/>
    <property type="match status" value="1"/>
</dbReference>
<dbReference type="InterPro" id="IPR036900">
    <property type="entry name" value="A-D-PHexomutase_C_sf"/>
</dbReference>
<comment type="cofactor">
    <cofactor evidence="1">
        <name>Mg(2+)</name>
        <dbReference type="ChEBI" id="CHEBI:18420"/>
    </cofactor>
</comment>
<evidence type="ECO:0000256" key="1">
    <source>
        <dbReference type="ARBA" id="ARBA00001946"/>
    </source>
</evidence>